<dbReference type="Proteomes" id="UP001178662">
    <property type="component" value="Chromosome"/>
</dbReference>
<evidence type="ECO:0000256" key="1">
    <source>
        <dbReference type="HAMAP-Rule" id="MF_01851"/>
    </source>
</evidence>
<keyword evidence="3" id="KW-1185">Reference proteome</keyword>
<dbReference type="PIRSF" id="PIRSF021332">
    <property type="entry name" value="DUF1054"/>
    <property type="match status" value="1"/>
</dbReference>
<evidence type="ECO:0000313" key="3">
    <source>
        <dbReference type="Proteomes" id="UP001178662"/>
    </source>
</evidence>
<dbReference type="HAMAP" id="MF_01851">
    <property type="entry name" value="UPF0637"/>
    <property type="match status" value="1"/>
</dbReference>
<proteinExistence type="inferred from homology"/>
<dbReference type="InterPro" id="IPR009403">
    <property type="entry name" value="UPF0637"/>
</dbReference>
<evidence type="ECO:0000313" key="2">
    <source>
        <dbReference type="EMBL" id="WEK52902.1"/>
    </source>
</evidence>
<accession>A0AA95EVX2</accession>
<dbReference type="InterPro" id="IPR053707">
    <property type="entry name" value="UPF0637_domain_sf"/>
</dbReference>
<dbReference type="EMBL" id="CP119317">
    <property type="protein sequence ID" value="WEK52902.1"/>
    <property type="molecule type" value="Genomic_DNA"/>
</dbReference>
<organism evidence="2 3">
    <name type="scientific">Candidatus Cohnella colombiensis</name>
    <dbReference type="NCBI Taxonomy" id="3121368"/>
    <lineage>
        <taxon>Bacteria</taxon>
        <taxon>Bacillati</taxon>
        <taxon>Bacillota</taxon>
        <taxon>Bacilli</taxon>
        <taxon>Bacillales</taxon>
        <taxon>Paenibacillaceae</taxon>
        <taxon>Cohnella</taxon>
    </lineage>
</organism>
<dbReference type="Gene3D" id="3.30.930.20">
    <property type="entry name" value="Protein of unknown function DUF1054"/>
    <property type="match status" value="1"/>
</dbReference>
<reference evidence="2" key="1">
    <citation type="submission" date="2023-03" db="EMBL/GenBank/DDBJ databases">
        <title>Andean soil-derived lignocellulolytic bacterial consortium as a source of novel taxa and putative plastic-active enzymes.</title>
        <authorList>
            <person name="Diaz-Garcia L."/>
            <person name="Chuvochina M."/>
            <person name="Feuerriegel G."/>
            <person name="Bunk B."/>
            <person name="Sproer C."/>
            <person name="Streit W.R."/>
            <person name="Rodriguez L.M."/>
            <person name="Overmann J."/>
            <person name="Jimenez D.J."/>
        </authorList>
    </citation>
    <scope>NUCLEOTIDE SEQUENCE</scope>
    <source>
        <strain evidence="2">MAG 2441</strain>
    </source>
</reference>
<gene>
    <name evidence="2" type="ORF">P0Y55_09810</name>
</gene>
<name>A0AA95EVX2_9BACL</name>
<comment type="similarity">
    <text evidence="1">Belongs to the UPF0637 family.</text>
</comment>
<dbReference type="AlphaFoldDB" id="A0AA95EVX2"/>
<dbReference type="SUPFAM" id="SSF142913">
    <property type="entry name" value="YktB/PF0168-like"/>
    <property type="match status" value="1"/>
</dbReference>
<sequence length="220" mass="24568">MSSTAISSTLPTSSFSGFGESDFKVFEIAGLEPRMDALITQVRPKLHQLGNELSGYLSQLCGEEIFPHVAKHARRKVNPPNDTWVAFANNKRGYKAYPHFQIGLWASHVFIQFAIIYECPSKQRFAERALKEISTIRKTIPSSYVWSKDHMVPTGLVHSELSKDELAELFTRLKTVKAAELTCGIHIGRHDALLADEAAFIAKAEQTFASVLPLYKLAMS</sequence>
<dbReference type="Pfam" id="PF06335">
    <property type="entry name" value="DUF1054"/>
    <property type="match status" value="1"/>
</dbReference>
<protein>
    <recommendedName>
        <fullName evidence="1">UPF0637 protein P0Y55_09810</fullName>
    </recommendedName>
</protein>